<dbReference type="EMBL" id="JALPRX010000154">
    <property type="protein sequence ID" value="MCK8787859.1"/>
    <property type="molecule type" value="Genomic_DNA"/>
</dbReference>
<keyword evidence="2" id="KW-0233">DNA recombination</keyword>
<dbReference type="InterPro" id="IPR011109">
    <property type="entry name" value="DNA_bind_recombinase_dom"/>
</dbReference>
<dbReference type="InterPro" id="IPR006119">
    <property type="entry name" value="Resolv_N"/>
</dbReference>
<comment type="caution">
    <text evidence="4">The sequence shown here is derived from an EMBL/GenBank/DDBJ whole genome shotgun (WGS) entry which is preliminary data.</text>
</comment>
<evidence type="ECO:0000259" key="3">
    <source>
        <dbReference type="PROSITE" id="PS51736"/>
    </source>
</evidence>
<keyword evidence="5" id="KW-1185">Reference proteome</keyword>
<organism evidence="4 5">
    <name type="scientific">Roseomonas acroporae</name>
    <dbReference type="NCBI Taxonomy" id="2937791"/>
    <lineage>
        <taxon>Bacteria</taxon>
        <taxon>Pseudomonadati</taxon>
        <taxon>Pseudomonadota</taxon>
        <taxon>Alphaproteobacteria</taxon>
        <taxon>Acetobacterales</taxon>
        <taxon>Roseomonadaceae</taxon>
        <taxon>Roseomonas</taxon>
    </lineage>
</organism>
<gene>
    <name evidence="4" type="ORF">M0638_26245</name>
</gene>
<dbReference type="Pfam" id="PF07508">
    <property type="entry name" value="Recombinase"/>
    <property type="match status" value="1"/>
</dbReference>
<dbReference type="SMART" id="SM00857">
    <property type="entry name" value="Resolvase"/>
    <property type="match status" value="1"/>
</dbReference>
<proteinExistence type="predicted"/>
<reference evidence="4" key="1">
    <citation type="submission" date="2022-04" db="EMBL/GenBank/DDBJ databases">
        <title>Roseomonas acroporae sp. nov., isolated from coral Acropora digitifera.</title>
        <authorList>
            <person name="Sun H."/>
        </authorList>
    </citation>
    <scope>NUCLEOTIDE SEQUENCE</scope>
    <source>
        <strain evidence="4">NAR14</strain>
    </source>
</reference>
<evidence type="ECO:0000256" key="2">
    <source>
        <dbReference type="ARBA" id="ARBA00023172"/>
    </source>
</evidence>
<dbReference type="RefSeq" id="WP_248669906.1">
    <property type="nucleotide sequence ID" value="NZ_JALPRX010000154.1"/>
</dbReference>
<evidence type="ECO:0000313" key="5">
    <source>
        <dbReference type="Proteomes" id="UP001139516"/>
    </source>
</evidence>
<accession>A0A9X2BZC5</accession>
<dbReference type="PANTHER" id="PTHR30461">
    <property type="entry name" value="DNA-INVERTASE FROM LAMBDOID PROPHAGE"/>
    <property type="match status" value="1"/>
</dbReference>
<dbReference type="PANTHER" id="PTHR30461:SF2">
    <property type="entry name" value="SERINE RECOMBINASE PINE-RELATED"/>
    <property type="match status" value="1"/>
</dbReference>
<dbReference type="CDD" id="cd00338">
    <property type="entry name" value="Ser_Recombinase"/>
    <property type="match status" value="1"/>
</dbReference>
<dbReference type="GO" id="GO:0003677">
    <property type="term" value="F:DNA binding"/>
    <property type="evidence" value="ECO:0007669"/>
    <property type="project" value="UniProtKB-KW"/>
</dbReference>
<evidence type="ECO:0000313" key="4">
    <source>
        <dbReference type="EMBL" id="MCK8787859.1"/>
    </source>
</evidence>
<feature type="domain" description="Resolvase/invertase-type recombinase catalytic" evidence="3">
    <location>
        <begin position="9"/>
        <end position="146"/>
    </location>
</feature>
<dbReference type="InterPro" id="IPR038109">
    <property type="entry name" value="DNA_bind_recomb_sf"/>
</dbReference>
<dbReference type="AlphaFoldDB" id="A0A9X2BZC5"/>
<dbReference type="Gene3D" id="3.40.50.1390">
    <property type="entry name" value="Resolvase, N-terminal catalytic domain"/>
    <property type="match status" value="1"/>
</dbReference>
<sequence>MTAASPSPAFVAYYRVSTDRQGRSGLGLDAQREAVARFLAARPGAALLGEFTEVESGRRADRPQLAAALALARRRRATLVIAKLDRLARSVAFIAGLMEGGAPFVACDNPHATPLTIHILAAVAQHEREAISARTKAALAVAKARGIRLGNPDAGPARELAAAANRAAAARRAEAVRPLAERLASQGLSLRSIARELEEHRVPTARGGRWHAASVRTLLRGRHGPAPA</sequence>
<dbReference type="SUPFAM" id="SSF53041">
    <property type="entry name" value="Resolvase-like"/>
    <property type="match status" value="1"/>
</dbReference>
<dbReference type="Pfam" id="PF00239">
    <property type="entry name" value="Resolvase"/>
    <property type="match status" value="1"/>
</dbReference>
<dbReference type="Gene3D" id="3.90.1750.20">
    <property type="entry name" value="Putative Large Serine Recombinase, Chain B, Domain 2"/>
    <property type="match status" value="1"/>
</dbReference>
<dbReference type="Proteomes" id="UP001139516">
    <property type="component" value="Unassembled WGS sequence"/>
</dbReference>
<evidence type="ECO:0000256" key="1">
    <source>
        <dbReference type="ARBA" id="ARBA00023125"/>
    </source>
</evidence>
<dbReference type="GO" id="GO:0000150">
    <property type="term" value="F:DNA strand exchange activity"/>
    <property type="evidence" value="ECO:0007669"/>
    <property type="project" value="InterPro"/>
</dbReference>
<protein>
    <submittedName>
        <fullName evidence="4">Recombinase family protein</fullName>
    </submittedName>
</protein>
<dbReference type="InterPro" id="IPR036162">
    <property type="entry name" value="Resolvase-like_N_sf"/>
</dbReference>
<dbReference type="InterPro" id="IPR050639">
    <property type="entry name" value="SSR_resolvase"/>
</dbReference>
<keyword evidence="1" id="KW-0238">DNA-binding</keyword>
<name>A0A9X2BZC5_9PROT</name>
<dbReference type="PROSITE" id="PS51736">
    <property type="entry name" value="RECOMBINASES_3"/>
    <property type="match status" value="1"/>
</dbReference>